<gene>
    <name evidence="1" type="ORF">BDN72DRAFT_897374</name>
</gene>
<proteinExistence type="predicted"/>
<accession>A0ACD3AUM2</accession>
<evidence type="ECO:0000313" key="1">
    <source>
        <dbReference type="EMBL" id="TFK69378.1"/>
    </source>
</evidence>
<organism evidence="1 2">
    <name type="scientific">Pluteus cervinus</name>
    <dbReference type="NCBI Taxonomy" id="181527"/>
    <lineage>
        <taxon>Eukaryota</taxon>
        <taxon>Fungi</taxon>
        <taxon>Dikarya</taxon>
        <taxon>Basidiomycota</taxon>
        <taxon>Agaricomycotina</taxon>
        <taxon>Agaricomycetes</taxon>
        <taxon>Agaricomycetidae</taxon>
        <taxon>Agaricales</taxon>
        <taxon>Pluteineae</taxon>
        <taxon>Pluteaceae</taxon>
        <taxon>Pluteus</taxon>
    </lineage>
</organism>
<dbReference type="Proteomes" id="UP000308600">
    <property type="component" value="Unassembled WGS sequence"/>
</dbReference>
<reference evidence="1 2" key="1">
    <citation type="journal article" date="2019" name="Nat. Ecol. Evol.">
        <title>Megaphylogeny resolves global patterns of mushroom evolution.</title>
        <authorList>
            <person name="Varga T."/>
            <person name="Krizsan K."/>
            <person name="Foldi C."/>
            <person name="Dima B."/>
            <person name="Sanchez-Garcia M."/>
            <person name="Sanchez-Ramirez S."/>
            <person name="Szollosi G.J."/>
            <person name="Szarkandi J.G."/>
            <person name="Papp V."/>
            <person name="Albert L."/>
            <person name="Andreopoulos W."/>
            <person name="Angelini C."/>
            <person name="Antonin V."/>
            <person name="Barry K.W."/>
            <person name="Bougher N.L."/>
            <person name="Buchanan P."/>
            <person name="Buyck B."/>
            <person name="Bense V."/>
            <person name="Catcheside P."/>
            <person name="Chovatia M."/>
            <person name="Cooper J."/>
            <person name="Damon W."/>
            <person name="Desjardin D."/>
            <person name="Finy P."/>
            <person name="Geml J."/>
            <person name="Haridas S."/>
            <person name="Hughes K."/>
            <person name="Justo A."/>
            <person name="Karasinski D."/>
            <person name="Kautmanova I."/>
            <person name="Kiss B."/>
            <person name="Kocsube S."/>
            <person name="Kotiranta H."/>
            <person name="LaButti K.M."/>
            <person name="Lechner B.E."/>
            <person name="Liimatainen K."/>
            <person name="Lipzen A."/>
            <person name="Lukacs Z."/>
            <person name="Mihaltcheva S."/>
            <person name="Morgado L.N."/>
            <person name="Niskanen T."/>
            <person name="Noordeloos M.E."/>
            <person name="Ohm R.A."/>
            <person name="Ortiz-Santana B."/>
            <person name="Ovrebo C."/>
            <person name="Racz N."/>
            <person name="Riley R."/>
            <person name="Savchenko A."/>
            <person name="Shiryaev A."/>
            <person name="Soop K."/>
            <person name="Spirin V."/>
            <person name="Szebenyi C."/>
            <person name="Tomsovsky M."/>
            <person name="Tulloss R.E."/>
            <person name="Uehling J."/>
            <person name="Grigoriev I.V."/>
            <person name="Vagvolgyi C."/>
            <person name="Papp T."/>
            <person name="Martin F.M."/>
            <person name="Miettinen O."/>
            <person name="Hibbett D.S."/>
            <person name="Nagy L.G."/>
        </authorList>
    </citation>
    <scope>NUCLEOTIDE SEQUENCE [LARGE SCALE GENOMIC DNA]</scope>
    <source>
        <strain evidence="1 2">NL-1719</strain>
    </source>
</reference>
<name>A0ACD3AUM2_9AGAR</name>
<keyword evidence="2" id="KW-1185">Reference proteome</keyword>
<dbReference type="EMBL" id="ML208332">
    <property type="protein sequence ID" value="TFK69378.1"/>
    <property type="molecule type" value="Genomic_DNA"/>
</dbReference>
<protein>
    <submittedName>
        <fullName evidence="1">Uncharacterized protein</fullName>
    </submittedName>
</protein>
<evidence type="ECO:0000313" key="2">
    <source>
        <dbReference type="Proteomes" id="UP000308600"/>
    </source>
</evidence>
<sequence length="462" mass="50943">MPEFFEAIKNNEAMKNYYSNLRVLEKAGTPAASPPSAFQDVQAIEEWIDELNSFEDTATTSEEEPGDSDSDTNSVPLGLGPQCESNDSIGSIVPETEFSGPPSPLNSGSLSFFDDALDESGILPNLADPSSSPCHHGKAIVFLPTSPPRSLSSDESASELEIGEQAEIHDYNKINQIANAMLRLQGAEDTMCQELRQLLKLSPEISPQLEPYMSPNIKARLQLDEPITPKTAPSPKTLPLDSNPLQPFDGNKKEPRKVSYNIHFHDDSCEPGSFQRVREMVTRASSSLEKVGFHPSLYVSEEITNPEYAAFAPLPRLKCLKISLYGDGNFWPWATQLLSSLSHPEHLEELQLAYTLPQSGSEPLLLGDQAHGWEELDLCLTTFTSSSAAQPHPATHRKFLNLETVITGLVAREWAQNGEIRSRKLAEEIPVILPRLSALKLVKVSFSNVSGFIHNSDCWYIA</sequence>